<feature type="coiled-coil region" evidence="1">
    <location>
        <begin position="71"/>
        <end position="206"/>
    </location>
</feature>
<dbReference type="eggNOG" id="COG1196">
    <property type="taxonomic scope" value="Bacteria"/>
</dbReference>
<name>N8VKL4_9GAMM</name>
<keyword evidence="1" id="KW-0175">Coiled coil</keyword>
<evidence type="ECO:0000256" key="1">
    <source>
        <dbReference type="SAM" id="Coils"/>
    </source>
</evidence>
<reference evidence="2 3" key="1">
    <citation type="submission" date="2013-02" db="EMBL/GenBank/DDBJ databases">
        <title>The Genome Sequence of Acinetobacter sp. NIPH 899.</title>
        <authorList>
            <consortium name="The Broad Institute Genome Sequencing Platform"/>
            <consortium name="The Broad Institute Genome Sequencing Center for Infectious Disease"/>
            <person name="Cerqueira G."/>
            <person name="Feldgarden M."/>
            <person name="Courvalin P."/>
            <person name="Perichon B."/>
            <person name="Grillot-Courvalin C."/>
            <person name="Clermont D."/>
            <person name="Rocha E."/>
            <person name="Yoon E.-J."/>
            <person name="Nemec A."/>
            <person name="Walker B."/>
            <person name="Young S.K."/>
            <person name="Zeng Q."/>
            <person name="Gargeya S."/>
            <person name="Fitzgerald M."/>
            <person name="Haas B."/>
            <person name="Abouelleil A."/>
            <person name="Alvarado L."/>
            <person name="Arachchi H.M."/>
            <person name="Berlin A.M."/>
            <person name="Chapman S.B."/>
            <person name="Dewar J."/>
            <person name="Goldberg J."/>
            <person name="Griggs A."/>
            <person name="Gujja S."/>
            <person name="Hansen M."/>
            <person name="Howarth C."/>
            <person name="Imamovic A."/>
            <person name="Larimer J."/>
            <person name="McCowan C."/>
            <person name="Murphy C."/>
            <person name="Neiman D."/>
            <person name="Pearson M."/>
            <person name="Priest M."/>
            <person name="Roberts A."/>
            <person name="Saif S."/>
            <person name="Shea T."/>
            <person name="Sisk P."/>
            <person name="Sykes S."/>
            <person name="Wortman J."/>
            <person name="Nusbaum C."/>
            <person name="Birren B."/>
        </authorList>
    </citation>
    <scope>NUCLEOTIDE SEQUENCE [LARGE SCALE GENOMIC DNA]</scope>
    <source>
        <strain evidence="2 3">NIPH 899</strain>
    </source>
</reference>
<accession>N8VKL4</accession>
<dbReference type="RefSeq" id="WP_004780630.1">
    <property type="nucleotide sequence ID" value="NZ_KB849397.1"/>
</dbReference>
<organism evidence="2 3">
    <name type="scientific">Acinetobacter variabilis</name>
    <dbReference type="NCBI Taxonomy" id="70346"/>
    <lineage>
        <taxon>Bacteria</taxon>
        <taxon>Pseudomonadati</taxon>
        <taxon>Pseudomonadota</taxon>
        <taxon>Gammaproteobacteria</taxon>
        <taxon>Moraxellales</taxon>
        <taxon>Moraxellaceae</taxon>
        <taxon>Acinetobacter</taxon>
    </lineage>
</organism>
<dbReference type="AlphaFoldDB" id="N8VKL4"/>
<gene>
    <name evidence="2" type="ORF">F969_00495</name>
</gene>
<dbReference type="EMBL" id="APPE01000028">
    <property type="protein sequence ID" value="ENV00457.1"/>
    <property type="molecule type" value="Genomic_DNA"/>
</dbReference>
<protein>
    <submittedName>
        <fullName evidence="2">Uncharacterized protein</fullName>
    </submittedName>
</protein>
<dbReference type="PATRIC" id="fig|1217710.3.peg.470"/>
<comment type="caution">
    <text evidence="2">The sequence shown here is derived from an EMBL/GenBank/DDBJ whole genome shotgun (WGS) entry which is preliminary data.</text>
</comment>
<dbReference type="HOGENOM" id="CLU_805679_0_0_6"/>
<dbReference type="Proteomes" id="UP000013070">
    <property type="component" value="Unassembled WGS sequence"/>
</dbReference>
<sequence>MQPRTLQMYFSSRLQEKWALYKLGTFDKYLPEQERSDLILQTNQSIPEEFEEIMVQYAQDQRERKKQEILMIQEKERLTREKQQKQLLEEERLLAKAKQEQERQELVEAELKKAHQIHFERLAKEKAEIEMREKSRVFYEGQILKALNEVEEAEIEYLNKFSKKIDQLEIDEKNLIEELHDIERTYKNHEDNIDARNKRISIAEADLADMQDLARKLQRPEENHTIESLRAFTTAESAVVEQKTYIKNIKSSLLTFETDQKYFQESMARIREQLSKTRATLTELKEPLEIISTFRSKIEARKMELLGAEGLIDTPYEPHHDEEIPMLVEKLKSQLSTQVPSYMS</sequence>
<proteinExistence type="predicted"/>
<keyword evidence="3" id="KW-1185">Reference proteome</keyword>
<evidence type="ECO:0000313" key="3">
    <source>
        <dbReference type="Proteomes" id="UP000013070"/>
    </source>
</evidence>
<evidence type="ECO:0000313" key="2">
    <source>
        <dbReference type="EMBL" id="ENV00457.1"/>
    </source>
</evidence>